<gene>
    <name evidence="3" type="ORF">BUALT_Bualt09G0040400</name>
</gene>
<dbReference type="InterPro" id="IPR015813">
    <property type="entry name" value="Pyrv/PenolPyrv_kinase-like_dom"/>
</dbReference>
<dbReference type="Gene3D" id="3.20.20.60">
    <property type="entry name" value="Phosphoenolpyruvate-binding domains"/>
    <property type="match status" value="1"/>
</dbReference>
<dbReference type="Gene3D" id="2.40.50.140">
    <property type="entry name" value="Nucleic acid-binding proteins"/>
    <property type="match status" value="1"/>
</dbReference>
<reference evidence="3" key="1">
    <citation type="submission" date="2019-10" db="EMBL/GenBank/DDBJ databases">
        <authorList>
            <person name="Zhang R."/>
            <person name="Pan Y."/>
            <person name="Wang J."/>
            <person name="Ma R."/>
            <person name="Yu S."/>
        </authorList>
    </citation>
    <scope>NUCLEOTIDE SEQUENCE</scope>
    <source>
        <strain evidence="3">LA-IB0</strain>
        <tissue evidence="3">Leaf</tissue>
    </source>
</reference>
<feature type="domain" description="Single-stranded DNA binding protein Ssb-like OB fold" evidence="2">
    <location>
        <begin position="15"/>
        <end position="50"/>
    </location>
</feature>
<dbReference type="InterPro" id="IPR040442">
    <property type="entry name" value="Pyrv_kinase-like_dom_sf"/>
</dbReference>
<keyword evidence="4" id="KW-1185">Reference proteome</keyword>
<dbReference type="InterPro" id="IPR012340">
    <property type="entry name" value="NA-bd_OB-fold"/>
</dbReference>
<organism evidence="3 4">
    <name type="scientific">Buddleja alternifolia</name>
    <dbReference type="NCBI Taxonomy" id="168488"/>
    <lineage>
        <taxon>Eukaryota</taxon>
        <taxon>Viridiplantae</taxon>
        <taxon>Streptophyta</taxon>
        <taxon>Embryophyta</taxon>
        <taxon>Tracheophyta</taxon>
        <taxon>Spermatophyta</taxon>
        <taxon>Magnoliopsida</taxon>
        <taxon>eudicotyledons</taxon>
        <taxon>Gunneridae</taxon>
        <taxon>Pentapetalae</taxon>
        <taxon>asterids</taxon>
        <taxon>lamiids</taxon>
        <taxon>Lamiales</taxon>
        <taxon>Scrophulariaceae</taxon>
        <taxon>Buddlejeae</taxon>
        <taxon>Buddleja</taxon>
    </lineage>
</organism>
<evidence type="ECO:0000259" key="2">
    <source>
        <dbReference type="Pfam" id="PF21473"/>
    </source>
</evidence>
<dbReference type="GO" id="GO:0000287">
    <property type="term" value="F:magnesium ion binding"/>
    <property type="evidence" value="ECO:0007669"/>
    <property type="project" value="InterPro"/>
</dbReference>
<dbReference type="GO" id="GO:0004743">
    <property type="term" value="F:pyruvate kinase activity"/>
    <property type="evidence" value="ECO:0007669"/>
    <property type="project" value="InterPro"/>
</dbReference>
<dbReference type="PANTHER" id="PTHR31472">
    <property type="entry name" value="OS05G0244600 PROTEIN"/>
    <property type="match status" value="1"/>
</dbReference>
<dbReference type="InterPro" id="IPR048970">
    <property type="entry name" value="OB_Ssb-like"/>
</dbReference>
<name>A0AAV6X4A4_9LAMI</name>
<evidence type="ECO:0008006" key="5">
    <source>
        <dbReference type="Google" id="ProtNLM"/>
    </source>
</evidence>
<accession>A0AAV6X4A4</accession>
<dbReference type="PANTHER" id="PTHR31472:SF8">
    <property type="entry name" value="EXPRESSED PROTEIN"/>
    <property type="match status" value="1"/>
</dbReference>
<dbReference type="EMBL" id="WHWC01000009">
    <property type="protein sequence ID" value="KAG8376220.1"/>
    <property type="molecule type" value="Genomic_DNA"/>
</dbReference>
<evidence type="ECO:0000313" key="4">
    <source>
        <dbReference type="Proteomes" id="UP000826271"/>
    </source>
</evidence>
<dbReference type="Pfam" id="PF00224">
    <property type="entry name" value="PK"/>
    <property type="match status" value="1"/>
</dbReference>
<dbReference type="AlphaFoldDB" id="A0AAV6X4A4"/>
<sequence>MLQEITRLPTNAFGVDLMSPGSTVILRNAKIDMFKGSMRLAVDKWGRIEVTEPATFVVKEDNNLSLVEYELVNAMGVKLYSSMGLCYLSFVLFFFPSMKNIKLNLNTDKVKNFFPAVTKIGGTLGPRSRSVEVISDCLKAGMSVARFDFSWYDAAYHQETLENLKTAIKSTKKLCVALVLSELCKPTLTR</sequence>
<dbReference type="GO" id="GO:0030955">
    <property type="term" value="F:potassium ion binding"/>
    <property type="evidence" value="ECO:0007669"/>
    <property type="project" value="InterPro"/>
</dbReference>
<feature type="domain" description="Pyruvate kinase barrel" evidence="1">
    <location>
        <begin position="118"/>
        <end position="180"/>
    </location>
</feature>
<dbReference type="Pfam" id="PF21473">
    <property type="entry name" value="OB_Ssb-like"/>
    <property type="match status" value="1"/>
</dbReference>
<proteinExistence type="predicted"/>
<evidence type="ECO:0000259" key="1">
    <source>
        <dbReference type="Pfam" id="PF00224"/>
    </source>
</evidence>
<dbReference type="SUPFAM" id="SSF51621">
    <property type="entry name" value="Phosphoenolpyruvate/pyruvate domain"/>
    <property type="match status" value="1"/>
</dbReference>
<dbReference type="InterPro" id="IPR015793">
    <property type="entry name" value="Pyrv_Knase_brl"/>
</dbReference>
<dbReference type="Proteomes" id="UP000826271">
    <property type="component" value="Unassembled WGS sequence"/>
</dbReference>
<evidence type="ECO:0000313" key="3">
    <source>
        <dbReference type="EMBL" id="KAG8376220.1"/>
    </source>
</evidence>
<comment type="caution">
    <text evidence="3">The sequence shown here is derived from an EMBL/GenBank/DDBJ whole genome shotgun (WGS) entry which is preliminary data.</text>
</comment>
<protein>
    <recommendedName>
        <fullName evidence="5">Pyruvate kinase</fullName>
    </recommendedName>
</protein>
<dbReference type="SUPFAM" id="SSF50249">
    <property type="entry name" value="Nucleic acid-binding proteins"/>
    <property type="match status" value="1"/>
</dbReference>